<gene>
    <name evidence="1" type="ORF">BDR25DRAFT_244232</name>
</gene>
<evidence type="ECO:0000313" key="2">
    <source>
        <dbReference type="Proteomes" id="UP000799755"/>
    </source>
</evidence>
<dbReference type="EMBL" id="MU003544">
    <property type="protein sequence ID" value="KAF2463870.1"/>
    <property type="molecule type" value="Genomic_DNA"/>
</dbReference>
<accession>A0ACB6QBJ0</accession>
<organism evidence="1 2">
    <name type="scientific">Lindgomyces ingoldianus</name>
    <dbReference type="NCBI Taxonomy" id="673940"/>
    <lineage>
        <taxon>Eukaryota</taxon>
        <taxon>Fungi</taxon>
        <taxon>Dikarya</taxon>
        <taxon>Ascomycota</taxon>
        <taxon>Pezizomycotina</taxon>
        <taxon>Dothideomycetes</taxon>
        <taxon>Pleosporomycetidae</taxon>
        <taxon>Pleosporales</taxon>
        <taxon>Lindgomycetaceae</taxon>
        <taxon>Lindgomyces</taxon>
    </lineage>
</organism>
<keyword evidence="2" id="KW-1185">Reference proteome</keyword>
<dbReference type="Proteomes" id="UP000799755">
    <property type="component" value="Unassembled WGS sequence"/>
</dbReference>
<sequence length="364" mass="40443">MAPLLSHQPLKAIATLILIASAPLYLAALSLVYVAKKYRPVPEWTVQTAVGNEWLRLFYIYAARIHLQPYFANASRLKDRYVLVQPGPSELYTGIVQSNMIQPAPMPGIWFPEKPGKSEIKSCKVVIHFQGGAFVTATDPVDTGRVPARIFTDKLSAATFYAQYRLSRNEDSRFPAAVQDVISFYRYVLEQGVDPQNIIISGDSAGGNLVIGLLRYIQDTAILPTPRGVMLWSPWVDVSQHALSAYAKSKSLRTDFLSLGLLQWGKAAYEPTSNGEEADRYLRPVKHPFGTHVPIFVNAGTAELFYDDISKFADRMKELEGNKLLYMETKNSPHDVLVAGSFIGFIGEAESAVEQAGAFFNCWD</sequence>
<proteinExistence type="predicted"/>
<evidence type="ECO:0000313" key="1">
    <source>
        <dbReference type="EMBL" id="KAF2463870.1"/>
    </source>
</evidence>
<name>A0ACB6QBJ0_9PLEO</name>
<comment type="caution">
    <text evidence="1">The sequence shown here is derived from an EMBL/GenBank/DDBJ whole genome shotgun (WGS) entry which is preliminary data.</text>
</comment>
<protein>
    <submittedName>
        <fullName evidence="1">Alpha/beta-hydrolase</fullName>
    </submittedName>
</protein>
<reference evidence="1" key="1">
    <citation type="journal article" date="2020" name="Stud. Mycol.">
        <title>101 Dothideomycetes genomes: a test case for predicting lifestyles and emergence of pathogens.</title>
        <authorList>
            <person name="Haridas S."/>
            <person name="Albert R."/>
            <person name="Binder M."/>
            <person name="Bloem J."/>
            <person name="Labutti K."/>
            <person name="Salamov A."/>
            <person name="Andreopoulos B."/>
            <person name="Baker S."/>
            <person name="Barry K."/>
            <person name="Bills G."/>
            <person name="Bluhm B."/>
            <person name="Cannon C."/>
            <person name="Castanera R."/>
            <person name="Culley D."/>
            <person name="Daum C."/>
            <person name="Ezra D."/>
            <person name="Gonzalez J."/>
            <person name="Henrissat B."/>
            <person name="Kuo A."/>
            <person name="Liang C."/>
            <person name="Lipzen A."/>
            <person name="Lutzoni F."/>
            <person name="Magnuson J."/>
            <person name="Mondo S."/>
            <person name="Nolan M."/>
            <person name="Ohm R."/>
            <person name="Pangilinan J."/>
            <person name="Park H.-J."/>
            <person name="Ramirez L."/>
            <person name="Alfaro M."/>
            <person name="Sun H."/>
            <person name="Tritt A."/>
            <person name="Yoshinaga Y."/>
            <person name="Zwiers L.-H."/>
            <person name="Turgeon B."/>
            <person name="Goodwin S."/>
            <person name="Spatafora J."/>
            <person name="Crous P."/>
            <person name="Grigoriev I."/>
        </authorList>
    </citation>
    <scope>NUCLEOTIDE SEQUENCE</scope>
    <source>
        <strain evidence="1">ATCC 200398</strain>
    </source>
</reference>